<feature type="domain" description="Peptidase metallopeptidase" evidence="15">
    <location>
        <begin position="167"/>
        <end position="329"/>
    </location>
</feature>
<dbReference type="CDD" id="cd04278">
    <property type="entry name" value="ZnMc_MMP"/>
    <property type="match status" value="1"/>
</dbReference>
<dbReference type="GO" id="GO:0030198">
    <property type="term" value="P:extracellular matrix organization"/>
    <property type="evidence" value="ECO:0007669"/>
    <property type="project" value="TreeGrafter"/>
</dbReference>
<reference evidence="16" key="1">
    <citation type="submission" date="2022-11" db="EMBL/GenBank/DDBJ databases">
        <authorList>
            <person name="Hyden B.L."/>
            <person name="Feng K."/>
            <person name="Yates T."/>
            <person name="Jawdy S."/>
            <person name="Smart L.B."/>
            <person name="Muchero W."/>
        </authorList>
    </citation>
    <scope>NUCLEOTIDE SEQUENCE</scope>
    <source>
        <tissue evidence="16">Shoot tip</tissue>
    </source>
</reference>
<feature type="binding site" evidence="11">
    <location>
        <position position="284"/>
    </location>
    <ligand>
        <name>Zn(2+)</name>
        <dbReference type="ChEBI" id="CHEBI:29105"/>
        <label>2</label>
        <note>catalytic</note>
    </ligand>
</feature>
<dbReference type="InterPro" id="IPR036365">
    <property type="entry name" value="PGBD-like_sf"/>
</dbReference>
<evidence type="ECO:0000256" key="5">
    <source>
        <dbReference type="ARBA" id="ARBA00022801"/>
    </source>
</evidence>
<dbReference type="EMBL" id="JAPFFL010000015">
    <property type="protein sequence ID" value="KAJ6676420.1"/>
    <property type="molecule type" value="Genomic_DNA"/>
</dbReference>
<dbReference type="GO" id="GO:0006508">
    <property type="term" value="P:proteolysis"/>
    <property type="evidence" value="ECO:0007669"/>
    <property type="project" value="UniProtKB-KW"/>
</dbReference>
<dbReference type="OrthoDB" id="406838at2759"/>
<keyword evidence="17" id="KW-1185">Reference proteome</keyword>
<dbReference type="Pfam" id="PF00413">
    <property type="entry name" value="Peptidase_M10"/>
    <property type="match status" value="1"/>
</dbReference>
<feature type="binding site" evidence="11">
    <location>
        <position position="236"/>
    </location>
    <ligand>
        <name>Ca(2+)</name>
        <dbReference type="ChEBI" id="CHEBI:29108"/>
        <label>3</label>
    </ligand>
</feature>
<protein>
    <submittedName>
        <fullName evidence="16">MATRIX METALLOPROTEINASE</fullName>
    </submittedName>
</protein>
<sequence>MTKPRQHHHRFIIGTILLLLSLDSAPSISAHFFPNITSIPKDLLKNATANPWGFFQQFAGCHAGKKYDGLAKLKQYFQYFGYIPNSLSNFTDEFDENLESALQTYQQNFNLNITGQLDDQTVNHILRPRCGNPDIINGSTSMNSGKTNTTSSNHHIHTVSHYSFFTGRPRWRKQALTYSFLPENQITDDIKTVFSRAFDRWSKVIPLTFTQTDSISAADIRISFFAGVHGDGEPFDGVLGTLAHAFSPPNGQLHLDSDEDWVVTGDVRTSTLTSAVDLESVAVHEIGHLLGLGHSSVEESIMYPSISSKTKKVELASDDVEGIQTLYGSNPNFNGSSAPPVQERETSSGSGGAGAHCVHSRWGLTGLIMASCLAFLLL</sequence>
<keyword evidence="3 11" id="KW-0479">Metal-binding</keyword>
<feature type="region of interest" description="Disordered" evidence="13">
    <location>
        <begin position="328"/>
        <end position="352"/>
    </location>
</feature>
<dbReference type="InterPro" id="IPR033739">
    <property type="entry name" value="M10A_MMP"/>
</dbReference>
<evidence type="ECO:0000259" key="15">
    <source>
        <dbReference type="SMART" id="SM00235"/>
    </source>
</evidence>
<evidence type="ECO:0000256" key="3">
    <source>
        <dbReference type="ARBA" id="ARBA00022723"/>
    </source>
</evidence>
<dbReference type="PROSITE" id="PS00546">
    <property type="entry name" value="CYSTEINE_SWITCH"/>
    <property type="match status" value="1"/>
</dbReference>
<dbReference type="InterPro" id="IPR002477">
    <property type="entry name" value="Peptidoglycan-bd-like"/>
</dbReference>
<dbReference type="InterPro" id="IPR021190">
    <property type="entry name" value="Pept_M10A"/>
</dbReference>
<feature type="binding site" evidence="11">
    <location>
        <position position="237"/>
    </location>
    <ligand>
        <name>Ca(2+)</name>
        <dbReference type="ChEBI" id="CHEBI:29108"/>
        <label>3</label>
    </ligand>
</feature>
<feature type="binding site" evidence="11">
    <location>
        <position position="294"/>
    </location>
    <ligand>
        <name>Zn(2+)</name>
        <dbReference type="ChEBI" id="CHEBI:29105"/>
        <label>2</label>
        <note>catalytic</note>
    </ligand>
</feature>
<feature type="short sequence motif" description="Cysteine switch" evidence="12">
    <location>
        <begin position="128"/>
        <end position="159"/>
    </location>
</feature>
<feature type="compositionally biased region" description="Polar residues" evidence="13">
    <location>
        <begin position="328"/>
        <end position="339"/>
    </location>
</feature>
<comment type="cofactor">
    <cofactor evidence="11">
        <name>Ca(2+)</name>
        <dbReference type="ChEBI" id="CHEBI:29108"/>
    </cofactor>
    <text evidence="11">Can bind about 5 Ca(2+) ions per subunit.</text>
</comment>
<feature type="active site" evidence="10">
    <location>
        <position position="285"/>
    </location>
</feature>
<evidence type="ECO:0000256" key="6">
    <source>
        <dbReference type="ARBA" id="ARBA00022833"/>
    </source>
</evidence>
<feature type="chain" id="PRO_5040114781" evidence="14">
    <location>
        <begin position="31"/>
        <end position="378"/>
    </location>
</feature>
<comment type="similarity">
    <text evidence="1">Belongs to the peptidase M10A family. Matrix metalloproteinases (MMPs) subfamily.</text>
</comment>
<dbReference type="Gene3D" id="3.40.390.10">
    <property type="entry name" value="Collagenase (Catalytic Domain)"/>
    <property type="match status" value="1"/>
</dbReference>
<evidence type="ECO:0000256" key="11">
    <source>
        <dbReference type="PIRSR" id="PIRSR621190-2"/>
    </source>
</evidence>
<dbReference type="PANTHER" id="PTHR10201:SF272">
    <property type="entry name" value="METALLOENDOPROTEINASE 5-MMP"/>
    <property type="match status" value="1"/>
</dbReference>
<dbReference type="InterPro" id="IPR021158">
    <property type="entry name" value="Pept_M10A_Zn_BS"/>
</dbReference>
<evidence type="ECO:0000256" key="1">
    <source>
        <dbReference type="ARBA" id="ARBA00009614"/>
    </source>
</evidence>
<feature type="binding site" evidence="11">
    <location>
        <position position="259"/>
    </location>
    <ligand>
        <name>Ca(2+)</name>
        <dbReference type="ChEBI" id="CHEBI:29108"/>
        <label>3</label>
    </ligand>
</feature>
<dbReference type="PRINTS" id="PR00138">
    <property type="entry name" value="MATRIXIN"/>
</dbReference>
<dbReference type="Proteomes" id="UP001151529">
    <property type="component" value="Chromosome 15Z"/>
</dbReference>
<keyword evidence="4 14" id="KW-0732">Signal</keyword>
<keyword evidence="9" id="KW-0325">Glycoprotein</keyword>
<evidence type="ECO:0000256" key="2">
    <source>
        <dbReference type="ARBA" id="ARBA00022670"/>
    </source>
</evidence>
<dbReference type="PANTHER" id="PTHR10201">
    <property type="entry name" value="MATRIX METALLOPROTEINASE"/>
    <property type="match status" value="1"/>
</dbReference>
<feature type="binding site" evidence="11">
    <location>
        <position position="254"/>
    </location>
    <ligand>
        <name>Zn(2+)</name>
        <dbReference type="ChEBI" id="CHEBI:29105"/>
        <label>1</label>
    </ligand>
</feature>
<feature type="binding site" evidence="11">
    <location>
        <position position="302"/>
    </location>
    <ligand>
        <name>Zn(2+)</name>
        <dbReference type="ChEBI" id="CHEBI:29105"/>
        <label>2</label>
        <note>catalytic</note>
    </ligand>
</feature>
<dbReference type="GO" id="GO:0008270">
    <property type="term" value="F:zinc ion binding"/>
    <property type="evidence" value="ECO:0007669"/>
    <property type="project" value="InterPro"/>
</dbReference>
<keyword evidence="7" id="KW-0482">Metalloprotease</keyword>
<dbReference type="AlphaFoldDB" id="A0A9Q0NUW0"/>
<dbReference type="InterPro" id="IPR001818">
    <property type="entry name" value="Pept_M10_metallopeptidase"/>
</dbReference>
<dbReference type="SUPFAM" id="SSF47090">
    <property type="entry name" value="PGBD-like"/>
    <property type="match status" value="1"/>
</dbReference>
<dbReference type="InterPro" id="IPR006026">
    <property type="entry name" value="Peptidase_Metallo"/>
</dbReference>
<dbReference type="SMART" id="SM00235">
    <property type="entry name" value="ZnMc"/>
    <property type="match status" value="1"/>
</dbReference>
<feature type="binding site" evidence="11">
    <location>
        <position position="231"/>
    </location>
    <ligand>
        <name>Zn(2+)</name>
        <dbReference type="ChEBI" id="CHEBI:29105"/>
        <label>1</label>
    </ligand>
</feature>
<proteinExistence type="inferred from homology"/>
<feature type="binding site" evidence="11">
    <location>
        <position position="244"/>
    </location>
    <ligand>
        <name>Zn(2+)</name>
        <dbReference type="ChEBI" id="CHEBI:29105"/>
        <label>1</label>
    </ligand>
</feature>
<evidence type="ECO:0000256" key="9">
    <source>
        <dbReference type="ARBA" id="ARBA00023180"/>
    </source>
</evidence>
<dbReference type="FunFam" id="3.40.390.10:FF:000018">
    <property type="entry name" value="Metalloendoproteinase 1"/>
    <property type="match status" value="1"/>
</dbReference>
<name>A0A9Q0NUW0_SALVM</name>
<keyword evidence="5" id="KW-0378">Hydrolase</keyword>
<keyword evidence="2" id="KW-0645">Protease</keyword>
<comment type="cofactor">
    <cofactor evidence="11">
        <name>Zn(2+)</name>
        <dbReference type="ChEBI" id="CHEBI:29105"/>
    </cofactor>
    <text evidence="11">Binds 2 Zn(2+) ions per subunit.</text>
</comment>
<dbReference type="GO" id="GO:0004222">
    <property type="term" value="F:metalloendopeptidase activity"/>
    <property type="evidence" value="ECO:0007669"/>
    <property type="project" value="InterPro"/>
</dbReference>
<keyword evidence="11" id="KW-0106">Calcium</keyword>
<feature type="binding site" evidence="11">
    <location>
        <position position="259"/>
    </location>
    <ligand>
        <name>Ca(2+)</name>
        <dbReference type="ChEBI" id="CHEBI:29108"/>
        <label>1</label>
    </ligand>
</feature>
<evidence type="ECO:0000256" key="13">
    <source>
        <dbReference type="SAM" id="MobiDB-lite"/>
    </source>
</evidence>
<comment type="caution">
    <text evidence="16">The sequence shown here is derived from an EMBL/GenBank/DDBJ whole genome shotgun (WGS) entry which is preliminary data.</text>
</comment>
<dbReference type="GO" id="GO:0031012">
    <property type="term" value="C:extracellular matrix"/>
    <property type="evidence" value="ECO:0007669"/>
    <property type="project" value="InterPro"/>
</dbReference>
<evidence type="ECO:0000256" key="10">
    <source>
        <dbReference type="PIRSR" id="PIRSR621190-1"/>
    </source>
</evidence>
<feature type="binding site" evidence="11">
    <location>
        <position position="256"/>
    </location>
    <ligand>
        <name>Ca(2+)</name>
        <dbReference type="ChEBI" id="CHEBI:29108"/>
        <label>3</label>
    </ligand>
</feature>
<keyword evidence="8" id="KW-0865">Zymogen</keyword>
<gene>
    <name evidence="16" type="ORF">OIU85_009680</name>
</gene>
<dbReference type="InterPro" id="IPR024079">
    <property type="entry name" value="MetalloPept_cat_dom_sf"/>
</dbReference>
<feature type="binding site" evidence="11">
    <location>
        <position position="288"/>
    </location>
    <ligand>
        <name>Zn(2+)</name>
        <dbReference type="ChEBI" id="CHEBI:29105"/>
        <label>2</label>
        <note>catalytic</note>
    </ligand>
</feature>
<feature type="binding site" evidence="11">
    <location>
        <position position="229"/>
    </location>
    <ligand>
        <name>Zn(2+)</name>
        <dbReference type="ChEBI" id="CHEBI:29105"/>
        <label>1</label>
    </ligand>
</feature>
<evidence type="ECO:0000313" key="16">
    <source>
        <dbReference type="EMBL" id="KAJ6676420.1"/>
    </source>
</evidence>
<organism evidence="16 17">
    <name type="scientific">Salix viminalis</name>
    <name type="common">Common osier</name>
    <name type="synonym">Basket willow</name>
    <dbReference type="NCBI Taxonomy" id="40686"/>
    <lineage>
        <taxon>Eukaryota</taxon>
        <taxon>Viridiplantae</taxon>
        <taxon>Streptophyta</taxon>
        <taxon>Embryophyta</taxon>
        <taxon>Tracheophyta</taxon>
        <taxon>Spermatophyta</taxon>
        <taxon>Magnoliopsida</taxon>
        <taxon>eudicotyledons</taxon>
        <taxon>Gunneridae</taxon>
        <taxon>Pentapetalae</taxon>
        <taxon>rosids</taxon>
        <taxon>fabids</taxon>
        <taxon>Malpighiales</taxon>
        <taxon>Salicaceae</taxon>
        <taxon>Saliceae</taxon>
        <taxon>Salix</taxon>
    </lineage>
</organism>
<reference evidence="16" key="2">
    <citation type="journal article" date="2023" name="Int. J. Mol. Sci.">
        <title>De Novo Assembly and Annotation of 11 Diverse Shrub Willow (Salix) Genomes Reveals Novel Gene Organization in Sex-Linked Regions.</title>
        <authorList>
            <person name="Hyden B."/>
            <person name="Feng K."/>
            <person name="Yates T.B."/>
            <person name="Jawdy S."/>
            <person name="Cereghino C."/>
            <person name="Smart L.B."/>
            <person name="Muchero W."/>
        </authorList>
    </citation>
    <scope>NUCLEOTIDE SEQUENCE [LARGE SCALE GENOMIC DNA]</scope>
    <source>
        <tissue evidence="16">Shoot tip</tissue>
    </source>
</reference>
<dbReference type="GO" id="GO:0030574">
    <property type="term" value="P:collagen catabolic process"/>
    <property type="evidence" value="ECO:0007669"/>
    <property type="project" value="TreeGrafter"/>
</dbReference>
<feature type="signal peptide" evidence="14">
    <location>
        <begin position="1"/>
        <end position="30"/>
    </location>
</feature>
<evidence type="ECO:0000256" key="8">
    <source>
        <dbReference type="ARBA" id="ARBA00023145"/>
    </source>
</evidence>
<evidence type="ECO:0000256" key="4">
    <source>
        <dbReference type="ARBA" id="ARBA00022729"/>
    </source>
</evidence>
<dbReference type="Pfam" id="PF01471">
    <property type="entry name" value="PG_binding_1"/>
    <property type="match status" value="1"/>
</dbReference>
<evidence type="ECO:0000256" key="14">
    <source>
        <dbReference type="SAM" id="SignalP"/>
    </source>
</evidence>
<evidence type="ECO:0000256" key="12">
    <source>
        <dbReference type="PIRSR" id="PIRSR621190-5"/>
    </source>
</evidence>
<evidence type="ECO:0000313" key="17">
    <source>
        <dbReference type="Proteomes" id="UP001151529"/>
    </source>
</evidence>
<accession>A0A9Q0NUW0</accession>
<evidence type="ECO:0000256" key="7">
    <source>
        <dbReference type="ARBA" id="ARBA00023049"/>
    </source>
</evidence>
<keyword evidence="6 11" id="KW-0862">Zinc</keyword>
<feature type="binding site" evidence="11">
    <location>
        <position position="219"/>
    </location>
    <ligand>
        <name>Ca(2+)</name>
        <dbReference type="ChEBI" id="CHEBI:29108"/>
        <label>2</label>
    </ligand>
</feature>
<feature type="binding site" description="in inhibited form" evidence="11">
    <location>
        <position position="130"/>
    </location>
    <ligand>
        <name>Zn(2+)</name>
        <dbReference type="ChEBI" id="CHEBI:29105"/>
        <label>2</label>
        <note>catalytic</note>
    </ligand>
</feature>
<dbReference type="SUPFAM" id="SSF55486">
    <property type="entry name" value="Metalloproteases ('zincins'), catalytic domain"/>
    <property type="match status" value="1"/>
</dbReference>